<name>A0A139B055_GONPJ</name>
<dbReference type="FunFam" id="2.20.100.10:FF:000134">
    <property type="entry name" value="Uncharacterized protein"/>
    <property type="match status" value="1"/>
</dbReference>
<protein>
    <recommendedName>
        <fullName evidence="4">Spondin-like TSP1 domain-containing protein</fullName>
    </recommendedName>
</protein>
<keyword evidence="1" id="KW-0732">Signal</keyword>
<dbReference type="InterPro" id="IPR000884">
    <property type="entry name" value="TSP1_rpt"/>
</dbReference>
<dbReference type="STRING" id="1344416.A0A139B055"/>
<proteinExistence type="predicted"/>
<dbReference type="SMART" id="SM00209">
    <property type="entry name" value="TSP1"/>
    <property type="match status" value="1"/>
</dbReference>
<dbReference type="PANTHER" id="PTHR20920">
    <property type="entry name" value="RPE-SPONDIN"/>
    <property type="match status" value="1"/>
</dbReference>
<evidence type="ECO:0000313" key="6">
    <source>
        <dbReference type="Proteomes" id="UP000070544"/>
    </source>
</evidence>
<reference evidence="5 6" key="1">
    <citation type="journal article" date="2015" name="Genome Biol. Evol.">
        <title>Phylogenomic analyses indicate that early fungi evolved digesting cell walls of algal ancestors of land plants.</title>
        <authorList>
            <person name="Chang Y."/>
            <person name="Wang S."/>
            <person name="Sekimoto S."/>
            <person name="Aerts A.L."/>
            <person name="Choi C."/>
            <person name="Clum A."/>
            <person name="LaButti K.M."/>
            <person name="Lindquist E.A."/>
            <person name="Yee Ngan C."/>
            <person name="Ohm R.A."/>
            <person name="Salamov A.A."/>
            <person name="Grigoriev I.V."/>
            <person name="Spatafora J.W."/>
            <person name="Berbee M.L."/>
        </authorList>
    </citation>
    <scope>NUCLEOTIDE SEQUENCE [LARGE SCALE GENOMIC DNA]</scope>
    <source>
        <strain evidence="5 6">JEL478</strain>
    </source>
</reference>
<feature type="domain" description="Spondin-like TSP1" evidence="4">
    <location>
        <begin position="453"/>
        <end position="504"/>
    </location>
</feature>
<dbReference type="OrthoDB" id="98591at2759"/>
<gene>
    <name evidence="5" type="ORF">M427DRAFT_40271</name>
</gene>
<dbReference type="Gene3D" id="2.20.100.10">
    <property type="entry name" value="Thrombospondin type-1 (TSP1) repeat"/>
    <property type="match status" value="1"/>
</dbReference>
<dbReference type="Proteomes" id="UP000070544">
    <property type="component" value="Unassembled WGS sequence"/>
</dbReference>
<dbReference type="EMBL" id="KQ965731">
    <property type="protein sequence ID" value="KXS22376.1"/>
    <property type="molecule type" value="Genomic_DNA"/>
</dbReference>
<dbReference type="InterPro" id="IPR036383">
    <property type="entry name" value="TSP1_rpt_sf"/>
</dbReference>
<evidence type="ECO:0000256" key="1">
    <source>
        <dbReference type="ARBA" id="ARBA00022729"/>
    </source>
</evidence>
<dbReference type="InterPro" id="IPR039942">
    <property type="entry name" value="SBSPO"/>
</dbReference>
<dbReference type="Pfam" id="PF19028">
    <property type="entry name" value="TSP1_spondin"/>
    <property type="match status" value="1"/>
</dbReference>
<dbReference type="SUPFAM" id="SSF82895">
    <property type="entry name" value="TSP-1 type 1 repeat"/>
    <property type="match status" value="1"/>
</dbReference>
<evidence type="ECO:0000313" key="5">
    <source>
        <dbReference type="EMBL" id="KXS22376.1"/>
    </source>
</evidence>
<dbReference type="PANTHER" id="PTHR20920:SF5">
    <property type="entry name" value="SMB DOMAIN-CONTAINING PROTEIN"/>
    <property type="match status" value="1"/>
</dbReference>
<dbReference type="AlphaFoldDB" id="A0A139B055"/>
<organism evidence="5 6">
    <name type="scientific">Gonapodya prolifera (strain JEL478)</name>
    <name type="common">Monoblepharis prolifera</name>
    <dbReference type="NCBI Taxonomy" id="1344416"/>
    <lineage>
        <taxon>Eukaryota</taxon>
        <taxon>Fungi</taxon>
        <taxon>Fungi incertae sedis</taxon>
        <taxon>Chytridiomycota</taxon>
        <taxon>Chytridiomycota incertae sedis</taxon>
        <taxon>Monoblepharidomycetes</taxon>
        <taxon>Monoblepharidales</taxon>
        <taxon>Gonapodyaceae</taxon>
        <taxon>Gonapodya</taxon>
    </lineage>
</organism>
<dbReference type="InterPro" id="IPR044004">
    <property type="entry name" value="TSP1_spondin_dom"/>
</dbReference>
<evidence type="ECO:0000256" key="2">
    <source>
        <dbReference type="ARBA" id="ARBA00023157"/>
    </source>
</evidence>
<keyword evidence="6" id="KW-1185">Reference proteome</keyword>
<evidence type="ECO:0000256" key="3">
    <source>
        <dbReference type="ARBA" id="ARBA00023180"/>
    </source>
</evidence>
<evidence type="ECO:0000259" key="4">
    <source>
        <dbReference type="Pfam" id="PF19028"/>
    </source>
</evidence>
<accession>A0A139B055</accession>
<sequence length="557" mass="58319">MDAVCQSSTAPIVDLYSCDFTFPSTTTGATYPSAEFRLNSFIPGAQTSPSIASIPGKPGQFIATWASGGQDGSGGGVYAQAFDIGAAISSIPTPIGSEFKVNTVTEGDQLYPSVGVLPTFPILVAYESLVTNASSLSSTLRDRKILAQRISSSYALIGPELTISSNSLTNFSPRVVPLASLSGPLADCFAVIYIVWDHSTGRRNVLSRVLWANNGTFRTPEFAISPSSLPLSTTTVSAAPLANFGDTFAVVWSAMVNGVDTLFAQIVSADGKLIGTEFTITDPAALTNRQTESAVVSLRNGGVVVPFTAVDGRTTSQVPGSRVDVQVFDKFRARVSTTFRTSQLGGATTIQPTGVQVSSGALLVGYAGAALSQSLVDYNIFVTAADPSTGNVRSDTILVTTTNNGSQSQPAMTVVTRGSIEYVVVAWSSQGQDPDGSTGIYGRLMRCRRPIDCAVSAWSAWSTCSQPCNTGTQTRIRTVVTQASDGGAACPSLLESRTCGSTRCDGCDACSVDKCYIFLEGKYTFDGAVAACTALKANASVASGQNFCRRRTSFIVM</sequence>
<dbReference type="PROSITE" id="PS50092">
    <property type="entry name" value="TSP1"/>
    <property type="match status" value="1"/>
</dbReference>
<keyword evidence="2" id="KW-1015">Disulfide bond</keyword>
<keyword evidence="3" id="KW-0325">Glycoprotein</keyword>